<proteinExistence type="predicted"/>
<dbReference type="AlphaFoldDB" id="A0A099KML0"/>
<dbReference type="InterPro" id="IPR029045">
    <property type="entry name" value="ClpP/crotonase-like_dom_sf"/>
</dbReference>
<dbReference type="Gene3D" id="3.30.750.44">
    <property type="match status" value="1"/>
</dbReference>
<keyword evidence="2" id="KW-0175">Coiled coil</keyword>
<dbReference type="Gene3D" id="1.25.40.10">
    <property type="entry name" value="Tetratricopeptide repeat domain"/>
    <property type="match status" value="1"/>
</dbReference>
<keyword evidence="1" id="KW-0802">TPR repeat</keyword>
<dbReference type="PATRIC" id="fig|28229.3.peg.2898"/>
<dbReference type="InterPro" id="IPR019734">
    <property type="entry name" value="TPR_rpt"/>
</dbReference>
<feature type="coiled-coil region" evidence="2">
    <location>
        <begin position="123"/>
        <end position="150"/>
    </location>
</feature>
<dbReference type="InterPro" id="IPR005151">
    <property type="entry name" value="Tail-specific_protease"/>
</dbReference>
<dbReference type="PANTHER" id="PTHR11261">
    <property type="entry name" value="INTERPHOTORECEPTOR RETINOID-BINDING PROTEIN"/>
    <property type="match status" value="1"/>
</dbReference>
<dbReference type="Proteomes" id="UP000029868">
    <property type="component" value="Unassembled WGS sequence"/>
</dbReference>
<evidence type="ECO:0000256" key="2">
    <source>
        <dbReference type="SAM" id="Coils"/>
    </source>
</evidence>
<reference evidence="5 6" key="1">
    <citation type="submission" date="2014-08" db="EMBL/GenBank/DDBJ databases">
        <title>Genomic and Phenotypic Diversity of Colwellia psychrerythraea strains from Disparate Marine Basins.</title>
        <authorList>
            <person name="Techtmann S.M."/>
            <person name="Stelling S.C."/>
            <person name="Utturkar S.M."/>
            <person name="Alshibli N."/>
            <person name="Harris A."/>
            <person name="Brown S.D."/>
            <person name="Hazen T.C."/>
        </authorList>
    </citation>
    <scope>NUCLEOTIDE SEQUENCE [LARGE SCALE GENOMIC DNA]</scope>
    <source>
        <strain evidence="5 6">GAB14E</strain>
    </source>
</reference>
<accession>A0A099KML0</accession>
<protein>
    <submittedName>
        <fullName evidence="5">Peptidase S41</fullName>
    </submittedName>
</protein>
<feature type="repeat" description="TPR" evidence="1">
    <location>
        <begin position="430"/>
        <end position="463"/>
    </location>
</feature>
<feature type="signal peptide" evidence="3">
    <location>
        <begin position="1"/>
        <end position="30"/>
    </location>
</feature>
<dbReference type="GO" id="GO:0006508">
    <property type="term" value="P:proteolysis"/>
    <property type="evidence" value="ECO:0007669"/>
    <property type="project" value="InterPro"/>
</dbReference>
<feature type="domain" description="Tail specific protease" evidence="4">
    <location>
        <begin position="126"/>
        <end position="324"/>
    </location>
</feature>
<dbReference type="Pfam" id="PF11918">
    <property type="entry name" value="Peptidase_S41_N"/>
    <property type="match status" value="1"/>
</dbReference>
<dbReference type="SMART" id="SM00245">
    <property type="entry name" value="TSPc"/>
    <property type="match status" value="1"/>
</dbReference>
<dbReference type="GO" id="GO:0008236">
    <property type="term" value="F:serine-type peptidase activity"/>
    <property type="evidence" value="ECO:0007669"/>
    <property type="project" value="InterPro"/>
</dbReference>
<dbReference type="SMART" id="SM00028">
    <property type="entry name" value="TPR"/>
    <property type="match status" value="1"/>
</dbReference>
<feature type="chain" id="PRO_5001957427" evidence="3">
    <location>
        <begin position="31"/>
        <end position="472"/>
    </location>
</feature>
<evidence type="ECO:0000313" key="6">
    <source>
        <dbReference type="Proteomes" id="UP000029868"/>
    </source>
</evidence>
<sequence length="472" mass="53046">MLRAKRLLWQLPSLLLVTVFSTASFSQAIAMYQLDKEQRSIVVNTMINKINQQYVFPKAGQKSAEFISQQLKTGAYANILDGKAFADQLTQDLQSINHDKHMQVWFNPPPPPPPSDNLTSPVANLGNAKLSKLKRQRSELEENYGFYKVERLAGNVGYIDFRYFSGSDKAKSVAISAMKLLEGTDALIIDMRNNTGGNPDMVRFICSYFLAKNTHLNSLYWRAPDITEEYWTLDTVVGKRRIDVPLYVLTSSKTFSGAEELTYNFKTQKRATIVGEVTGGGANPGSEVNINELFSMFMPTGTAINPITKTNWEGTGVMPDVKSSAEQAFDKAYQLAKVAAQKYRLNDLDKKLAQSQLLMTELVQIEQLVKTNKAIAINKTEQTFKQSIADELLDESQINLMGYEYLVDKQNTAMAILIFSFNAKNFPYSFNAFDSLGEAYLKQGNNKLARLNYKKSLHLNPDNPTAKQFLSE</sequence>
<organism evidence="5 6">
    <name type="scientific">Colwellia psychrerythraea</name>
    <name type="common">Vibrio psychroerythus</name>
    <dbReference type="NCBI Taxonomy" id="28229"/>
    <lineage>
        <taxon>Bacteria</taxon>
        <taxon>Pseudomonadati</taxon>
        <taxon>Pseudomonadota</taxon>
        <taxon>Gammaproteobacteria</taxon>
        <taxon>Alteromonadales</taxon>
        <taxon>Colwelliaceae</taxon>
        <taxon>Colwellia</taxon>
    </lineage>
</organism>
<dbReference type="InterPro" id="IPR011990">
    <property type="entry name" value="TPR-like_helical_dom_sf"/>
</dbReference>
<evidence type="ECO:0000313" key="5">
    <source>
        <dbReference type="EMBL" id="KGJ91696.1"/>
    </source>
</evidence>
<dbReference type="Gene3D" id="3.90.226.10">
    <property type="entry name" value="2-enoyl-CoA Hydratase, Chain A, domain 1"/>
    <property type="match status" value="1"/>
</dbReference>
<gene>
    <name evidence="5" type="ORF">GAB14E_3178</name>
</gene>
<evidence type="ECO:0000256" key="3">
    <source>
        <dbReference type="SAM" id="SignalP"/>
    </source>
</evidence>
<dbReference type="EMBL" id="JQEC01000040">
    <property type="protein sequence ID" value="KGJ91696.1"/>
    <property type="molecule type" value="Genomic_DNA"/>
</dbReference>
<comment type="caution">
    <text evidence="5">The sequence shown here is derived from an EMBL/GenBank/DDBJ whole genome shotgun (WGS) entry which is preliminary data.</text>
</comment>
<dbReference type="SUPFAM" id="SSF52096">
    <property type="entry name" value="ClpP/crotonase"/>
    <property type="match status" value="1"/>
</dbReference>
<evidence type="ECO:0000256" key="1">
    <source>
        <dbReference type="PROSITE-ProRule" id="PRU00339"/>
    </source>
</evidence>
<name>A0A099KML0_COLPS</name>
<dbReference type="SUPFAM" id="SSF48452">
    <property type="entry name" value="TPR-like"/>
    <property type="match status" value="1"/>
</dbReference>
<dbReference type="PANTHER" id="PTHR11261:SF3">
    <property type="entry name" value="RETINOL-BINDING PROTEIN 3"/>
    <property type="match status" value="1"/>
</dbReference>
<dbReference type="Pfam" id="PF03572">
    <property type="entry name" value="Peptidase_S41"/>
    <property type="match status" value="1"/>
</dbReference>
<keyword evidence="3" id="KW-0732">Signal</keyword>
<evidence type="ECO:0000259" key="4">
    <source>
        <dbReference type="SMART" id="SM00245"/>
    </source>
</evidence>
<dbReference type="RefSeq" id="WP_052093775.1">
    <property type="nucleotide sequence ID" value="NZ_JQEC01000040.1"/>
</dbReference>
<dbReference type="OrthoDB" id="9758793at2"/>
<dbReference type="CDD" id="cd07563">
    <property type="entry name" value="Peptidase_S41_IRBP"/>
    <property type="match status" value="1"/>
</dbReference>
<dbReference type="PROSITE" id="PS50005">
    <property type="entry name" value="TPR"/>
    <property type="match status" value="1"/>
</dbReference>